<accession>A0A3N2Q9P2</accession>
<reference evidence="1 2" key="1">
    <citation type="journal article" date="2018" name="Mol. Ecol.">
        <title>The obligate alkalophilic soda-lake fungus Sodiomyces alkalinus has shifted to a protein diet.</title>
        <authorList>
            <person name="Grum-Grzhimaylo A.A."/>
            <person name="Falkoski D.L."/>
            <person name="van den Heuvel J."/>
            <person name="Valero-Jimenez C.A."/>
            <person name="Min B."/>
            <person name="Choi I.G."/>
            <person name="Lipzen A."/>
            <person name="Daum C.G."/>
            <person name="Aanen D.K."/>
            <person name="Tsang A."/>
            <person name="Henrissat B."/>
            <person name="Bilanenko E.N."/>
            <person name="de Vries R.P."/>
            <person name="van Kan J.A.L."/>
            <person name="Grigoriev I.V."/>
            <person name="Debets A.J.M."/>
        </authorList>
    </citation>
    <scope>NUCLEOTIDE SEQUENCE [LARGE SCALE GENOMIC DNA]</scope>
    <source>
        <strain evidence="1 2">F11</strain>
    </source>
</reference>
<evidence type="ECO:0000313" key="1">
    <source>
        <dbReference type="EMBL" id="ROT43462.1"/>
    </source>
</evidence>
<dbReference type="RefSeq" id="XP_028471268.1">
    <property type="nucleotide sequence ID" value="XM_028613840.1"/>
</dbReference>
<organism evidence="1 2">
    <name type="scientific">Sodiomyces alkalinus (strain CBS 110278 / VKM F-3762 / F11)</name>
    <name type="common">Alkaliphilic filamentous fungus</name>
    <dbReference type="NCBI Taxonomy" id="1314773"/>
    <lineage>
        <taxon>Eukaryota</taxon>
        <taxon>Fungi</taxon>
        <taxon>Dikarya</taxon>
        <taxon>Ascomycota</taxon>
        <taxon>Pezizomycotina</taxon>
        <taxon>Sordariomycetes</taxon>
        <taxon>Hypocreomycetidae</taxon>
        <taxon>Glomerellales</taxon>
        <taxon>Plectosphaerellaceae</taxon>
        <taxon>Sodiomyces</taxon>
    </lineage>
</organism>
<name>A0A3N2Q9P2_SODAK</name>
<proteinExistence type="predicted"/>
<dbReference type="Proteomes" id="UP000272025">
    <property type="component" value="Unassembled WGS sequence"/>
</dbReference>
<evidence type="ECO:0000313" key="2">
    <source>
        <dbReference type="Proteomes" id="UP000272025"/>
    </source>
</evidence>
<dbReference type="GeneID" id="39582318"/>
<dbReference type="AlphaFoldDB" id="A0A3N2Q9P2"/>
<gene>
    <name evidence="1" type="ORF">SODALDRAFT_355667</name>
</gene>
<keyword evidence="2" id="KW-1185">Reference proteome</keyword>
<sequence>MVPNHPCHASDLGEGVRHKIVESWDQEHSQCKFANWKPMKQRSACLGQQRAKDRLSVEKCWAKYIGQPQHMAEGFLFHSSGGHQQLPYNKKMKMTVEVERRWSGDVFGMTSTNGQSTSRHTSVEIRSHSPVRSFFDFALNPGSVALGIWRVASKAVLHRELHSIPIHLANHHRTPDYRPYGSAAACDWNGYVHCVRSKTLDRFRLGQPIWNNRDVGMADGDHTLPTITIIGIIGIMAGGSAIVHRDCGQVKTLHLCISQRAPNIDLALLQS</sequence>
<protein>
    <submittedName>
        <fullName evidence="1">Uncharacterized protein</fullName>
    </submittedName>
</protein>
<dbReference type="EMBL" id="ML119051">
    <property type="protein sequence ID" value="ROT43462.1"/>
    <property type="molecule type" value="Genomic_DNA"/>
</dbReference>